<keyword evidence="2" id="KW-1185">Reference proteome</keyword>
<dbReference type="Proteomes" id="UP001216189">
    <property type="component" value="Unassembled WGS sequence"/>
</dbReference>
<proteinExistence type="predicted"/>
<comment type="caution">
    <text evidence="1">The sequence shown here is derived from an EMBL/GenBank/DDBJ whole genome shotgun (WGS) entry which is preliminary data.</text>
</comment>
<dbReference type="RefSeq" id="WP_166015193.1">
    <property type="nucleotide sequence ID" value="NZ_JARBFT010000002.1"/>
</dbReference>
<evidence type="ECO:0000313" key="1">
    <source>
        <dbReference type="EMBL" id="MDE1513904.1"/>
    </source>
</evidence>
<accession>A0ABT5UX46</accession>
<name>A0ABT5UX46_9VIBR</name>
<protein>
    <submittedName>
        <fullName evidence="1">Uncharacterized protein</fullName>
    </submittedName>
</protein>
<evidence type="ECO:0000313" key="2">
    <source>
        <dbReference type="Proteomes" id="UP001216189"/>
    </source>
</evidence>
<dbReference type="EMBL" id="JARBFT010000002">
    <property type="protein sequence ID" value="MDE1513904.1"/>
    <property type="molecule type" value="Genomic_DNA"/>
</dbReference>
<reference evidence="1 2" key="1">
    <citation type="submission" date="2023-02" db="EMBL/GenBank/DDBJ databases">
        <title>Vibrio intestini sp. nov., a close relative of Vibrio cholerae isolated from the intestine of Healthy Culter dabryi.</title>
        <authorList>
            <person name="Wu N."/>
        </authorList>
    </citation>
    <scope>NUCLEOTIDE SEQUENCE [LARGE SCALE GENOMIC DNA]</scope>
    <source>
        <strain evidence="1 2">DSL-7</strain>
    </source>
</reference>
<gene>
    <name evidence="1" type="ORF">PUN32_02610</name>
</gene>
<sequence>MPKAYCRCCGKQTAHKALMKRVQEQPDGWQGFQQFLTMLIHGQHYYQMEKQYFCRVCNQQNERIQSHDLLTSTSVRIS</sequence>
<organism evidence="1 2">
    <name type="scientific">Vibrio chanodichtyis</name>
    <dbReference type="NCBI Taxonomy" id="3027932"/>
    <lineage>
        <taxon>Bacteria</taxon>
        <taxon>Pseudomonadati</taxon>
        <taxon>Pseudomonadota</taxon>
        <taxon>Gammaproteobacteria</taxon>
        <taxon>Vibrionales</taxon>
        <taxon>Vibrionaceae</taxon>
        <taxon>Vibrio</taxon>
    </lineage>
</organism>